<feature type="chain" id="PRO_5038549062" evidence="1">
    <location>
        <begin position="23"/>
        <end position="506"/>
    </location>
</feature>
<dbReference type="EMBL" id="DVFJ01000013">
    <property type="protein sequence ID" value="HIQ71494.1"/>
    <property type="molecule type" value="Genomic_DNA"/>
</dbReference>
<dbReference type="AlphaFoldDB" id="A0A9D1CRG8"/>
<name>A0A9D1CRG8_9FIRM</name>
<dbReference type="InterPro" id="IPR013783">
    <property type="entry name" value="Ig-like_fold"/>
</dbReference>
<feature type="signal peptide" evidence="1">
    <location>
        <begin position="1"/>
        <end position="22"/>
    </location>
</feature>
<proteinExistence type="predicted"/>
<reference evidence="2" key="1">
    <citation type="submission" date="2020-10" db="EMBL/GenBank/DDBJ databases">
        <authorList>
            <person name="Gilroy R."/>
        </authorList>
    </citation>
    <scope>NUCLEOTIDE SEQUENCE</scope>
    <source>
        <strain evidence="2">ChiSxjej2B14-6234</strain>
    </source>
</reference>
<organism evidence="2 3">
    <name type="scientific">Candidatus Onthenecus intestinigallinarum</name>
    <dbReference type="NCBI Taxonomy" id="2840875"/>
    <lineage>
        <taxon>Bacteria</taxon>
        <taxon>Bacillati</taxon>
        <taxon>Bacillota</taxon>
        <taxon>Clostridia</taxon>
        <taxon>Eubacteriales</taxon>
        <taxon>Candidatus Onthenecus</taxon>
    </lineage>
</organism>
<evidence type="ECO:0000313" key="2">
    <source>
        <dbReference type="EMBL" id="HIQ71494.1"/>
    </source>
</evidence>
<protein>
    <submittedName>
        <fullName evidence="2">Uncharacterized protein</fullName>
    </submittedName>
</protein>
<dbReference type="Gene3D" id="2.60.40.10">
    <property type="entry name" value="Immunoglobulins"/>
    <property type="match status" value="1"/>
</dbReference>
<evidence type="ECO:0000313" key="3">
    <source>
        <dbReference type="Proteomes" id="UP000886887"/>
    </source>
</evidence>
<sequence>MKRVWTAALLILLLSLCPAALAQQVVMEDAGVAMEFPDPWLVLSPATVRVYADLLADAGLDAAAMAERYKQDGVVCEAWSEDFTQSLRLCVTSDERSQRIHDIERATSSERSQLASLFENNRYEGQKSNVRYQSASWLTHSSMGRFLLLRYNVRENDEIVARGLQYFTIRNGVNYVIDWQVSGRSLTNADLTWFRQEILENFLFTVQIDPPPLPVTLEVALPTETGSADLTVSGTASANATLTLSGVCGEGEQTVLAQGAASSGGSFTLTFTLPQEGEYFLTLRAEKEGYAPASASGQLTYEARLLPVNFTQLPTGDVTTDTTALSGTTLSGASIQLLSEKGLVTRRVGSSGAFSFELTSDTEGVHEYTLVVTLDGYDQRRIPITFTRVITDAQRMQAIKDSAVRLSYATLQNRSDEHAGEVMRLSGQVAEVTQGDGVWFVRMNITQDTRGNWSSPVLITCADNPGIESGSNIVIYASVAEPFVEQDLEGQDVLVPGFTFILWEQQ</sequence>
<dbReference type="Proteomes" id="UP000886887">
    <property type="component" value="Unassembled WGS sequence"/>
</dbReference>
<accession>A0A9D1CRG8</accession>
<keyword evidence="1" id="KW-0732">Signal</keyword>
<evidence type="ECO:0000256" key="1">
    <source>
        <dbReference type="SAM" id="SignalP"/>
    </source>
</evidence>
<comment type="caution">
    <text evidence="2">The sequence shown here is derived from an EMBL/GenBank/DDBJ whole genome shotgun (WGS) entry which is preliminary data.</text>
</comment>
<gene>
    <name evidence="2" type="ORF">IAB73_04705</name>
</gene>
<reference evidence="2" key="2">
    <citation type="journal article" date="2021" name="PeerJ">
        <title>Extensive microbial diversity within the chicken gut microbiome revealed by metagenomics and culture.</title>
        <authorList>
            <person name="Gilroy R."/>
            <person name="Ravi A."/>
            <person name="Getino M."/>
            <person name="Pursley I."/>
            <person name="Horton D.L."/>
            <person name="Alikhan N.F."/>
            <person name="Baker D."/>
            <person name="Gharbi K."/>
            <person name="Hall N."/>
            <person name="Watson M."/>
            <person name="Adriaenssens E.M."/>
            <person name="Foster-Nyarko E."/>
            <person name="Jarju S."/>
            <person name="Secka A."/>
            <person name="Antonio M."/>
            <person name="Oren A."/>
            <person name="Chaudhuri R.R."/>
            <person name="La Ragione R."/>
            <person name="Hildebrand F."/>
            <person name="Pallen M.J."/>
        </authorList>
    </citation>
    <scope>NUCLEOTIDE SEQUENCE</scope>
    <source>
        <strain evidence="2">ChiSxjej2B14-6234</strain>
    </source>
</reference>